<dbReference type="AlphaFoldDB" id="A0A2Z3H589"/>
<feature type="chain" id="PRO_5016287922" description="Transglutaminase-like domain-containing protein" evidence="1">
    <location>
        <begin position="21"/>
        <end position="694"/>
    </location>
</feature>
<dbReference type="InterPro" id="IPR029058">
    <property type="entry name" value="AB_hydrolase_fold"/>
</dbReference>
<evidence type="ECO:0000256" key="1">
    <source>
        <dbReference type="SAM" id="SignalP"/>
    </source>
</evidence>
<keyword evidence="4" id="KW-1185">Reference proteome</keyword>
<evidence type="ECO:0000259" key="2">
    <source>
        <dbReference type="SMART" id="SM00460"/>
    </source>
</evidence>
<gene>
    <name evidence="3" type="ORF">C1280_06900</name>
</gene>
<dbReference type="Gene3D" id="3.40.50.1820">
    <property type="entry name" value="alpha/beta hydrolase"/>
    <property type="match status" value="1"/>
</dbReference>
<dbReference type="EMBL" id="CP025958">
    <property type="protein sequence ID" value="AWM36774.1"/>
    <property type="molecule type" value="Genomic_DNA"/>
</dbReference>
<dbReference type="OrthoDB" id="9764953at2"/>
<dbReference type="KEGG" id="gog:C1280_06900"/>
<dbReference type="RefSeq" id="WP_010045179.1">
    <property type="nucleotide sequence ID" value="NZ_CP025958.1"/>
</dbReference>
<sequence>MPSRVVVVAVVLFAASALRAADPAPWWDAEVESALTGAKDNRKELEQALRAVPPEQRKGMAFLIANMPDADRAALKAEFLLTNVDLAYKARNETRWGKDVPEELFLNDVLPYANVDEKRDAWRKEFYELCMPMVKDCKTPTEAVQALNAELFKKLKLGYSTQRRAPNQSPKESIEQGKASCTGLSIVLSDACRSVGIPARLVGTPLWVDKRGNHTWVEIWDRGWHFTGACEPDPAGLDRGWFVGAAAQAKKDEPQHAIYAASFKKSSQHFPLVWAPRNHGVPGENVTDHYARKAAPDAKAETAKSESALKELRAALEAKPAALADLANKPFAKIPLTKADAATARQLLWDAHAATIKTDRAAEIKDRVIKEDKLEMPFSYKTFGAKPKDGRSLWISMHGGGNAPKQVNDGQWENQKKLYTVEEGIYLAPRAPTNTWNLWHEAHIDRMFARLIEDLIVLEDVNPNRVYVLGYSAGGDGVYQLAPRMADHWAGAAMMAGHPNGVPLLSLRNVPFALQVGGNDSAYNRNKVGKEYGEQLDKLQKDDPKGYEHFVKIHKGKPHWMGLEDKVALPWMAKFTRNPVPEKVVWKQTGAPHDRSYWLAVPKSEAKGDSLVVATRAGQTVEIATAEKVSKLIVRFDDRTADLDKPVEVKQGGKTLFAGIAPRTVGTLVKTLAGRGDPGLVFDAEVEVELPEKK</sequence>
<evidence type="ECO:0000313" key="3">
    <source>
        <dbReference type="EMBL" id="AWM36774.1"/>
    </source>
</evidence>
<accession>A0A2Z3H589</accession>
<evidence type="ECO:0000313" key="4">
    <source>
        <dbReference type="Proteomes" id="UP000245802"/>
    </source>
</evidence>
<dbReference type="SMART" id="SM00460">
    <property type="entry name" value="TGc"/>
    <property type="match status" value="1"/>
</dbReference>
<dbReference type="Gene3D" id="3.10.620.30">
    <property type="match status" value="1"/>
</dbReference>
<feature type="domain" description="Transglutaminase-like" evidence="2">
    <location>
        <begin position="173"/>
        <end position="231"/>
    </location>
</feature>
<dbReference type="SUPFAM" id="SSF54001">
    <property type="entry name" value="Cysteine proteinases"/>
    <property type="match status" value="1"/>
</dbReference>
<keyword evidence="1" id="KW-0732">Signal</keyword>
<reference evidence="3 4" key="1">
    <citation type="submission" date="2018-01" db="EMBL/GenBank/DDBJ databases">
        <title>G. obscuriglobus.</title>
        <authorList>
            <person name="Franke J."/>
            <person name="Blomberg W."/>
            <person name="Selmecki A."/>
        </authorList>
    </citation>
    <scope>NUCLEOTIDE SEQUENCE [LARGE SCALE GENOMIC DNA]</scope>
    <source>
        <strain evidence="3 4">DSM 5831</strain>
    </source>
</reference>
<proteinExistence type="predicted"/>
<dbReference type="InterPro" id="IPR038765">
    <property type="entry name" value="Papain-like_cys_pep_sf"/>
</dbReference>
<dbReference type="PANTHER" id="PTHR35532">
    <property type="entry name" value="SIMILAR TO POLYHYDROXYALKANOATE DEPOLYMERASE"/>
    <property type="match status" value="1"/>
</dbReference>
<dbReference type="InterPro" id="IPR002931">
    <property type="entry name" value="Transglutaminase-like"/>
</dbReference>
<dbReference type="SUPFAM" id="SSF53474">
    <property type="entry name" value="alpha/beta-Hydrolases"/>
    <property type="match status" value="1"/>
</dbReference>
<dbReference type="Pfam" id="PF01841">
    <property type="entry name" value="Transglut_core"/>
    <property type="match status" value="1"/>
</dbReference>
<dbReference type="PANTHER" id="PTHR35532:SF5">
    <property type="entry name" value="CARBOHYDRATE-BINDING DOMAIN-CONTAINING PROTEIN"/>
    <property type="match status" value="1"/>
</dbReference>
<feature type="signal peptide" evidence="1">
    <location>
        <begin position="1"/>
        <end position="20"/>
    </location>
</feature>
<organism evidence="3 4">
    <name type="scientific">Gemmata obscuriglobus</name>
    <dbReference type="NCBI Taxonomy" id="114"/>
    <lineage>
        <taxon>Bacteria</taxon>
        <taxon>Pseudomonadati</taxon>
        <taxon>Planctomycetota</taxon>
        <taxon>Planctomycetia</taxon>
        <taxon>Gemmatales</taxon>
        <taxon>Gemmataceae</taxon>
        <taxon>Gemmata</taxon>
    </lineage>
</organism>
<dbReference type="Proteomes" id="UP000245802">
    <property type="component" value="Chromosome"/>
</dbReference>
<protein>
    <recommendedName>
        <fullName evidence="2">Transglutaminase-like domain-containing protein</fullName>
    </recommendedName>
</protein>
<name>A0A2Z3H589_9BACT</name>